<feature type="region of interest" description="Disordered" evidence="1">
    <location>
        <begin position="117"/>
        <end position="140"/>
    </location>
</feature>
<sequence length="564" mass="62960">MCNATCTTRFNLARSPPTAAMNATPRDAWRPHPCLDELVTHHIILHALALAHDRKTARLRGEYSVILNTLPRSSIPEASHATIRWLPHVDLDFASHHGDLWLLDALWKLSQHPSTRHQIKPQFSTTPNPPSSSRRNTVPGPIAASTRGFVHVLDWWAKHDDHLPLHQSAVYALVAASKEAHLHQVNVARAAQEAVDMASSCGSVSVLQWWHKLVPVAFGCSAATLIAAITQARGDKLGRQVVDWWINESGCQIPHTAKKFALAAASLQPTSQDPKTPTLFDNLCTTWPTAVDSTLIPYLCLSRASDSARLALLRQLCTKHAELVTSTIARRCFQYATLAGNVPLLDWLYAQFGLTWSSQLFLTHTSDHMLIPSSLVTNEWVRCRLAEHPGRRVYYWDAKPTIADMASAMGHTTALEWWMDRSLAGGRNLEYTDAAINQASAAGHLETLKWWADQHHCKGLALKYTAAAMDEASRNGHLHVLRWWRDQSRLVNKVTKWALRLPRSNPMWEAVREYWLGVGMFKDFILNEDAEDSDDDLKSFLGCLIDCVDDSSPSPVPQSTSPLA</sequence>
<reference evidence="2 3" key="1">
    <citation type="submission" date="2016-07" db="EMBL/GenBank/DDBJ databases">
        <title>Pervasive Adenine N6-methylation of Active Genes in Fungi.</title>
        <authorList>
            <consortium name="DOE Joint Genome Institute"/>
            <person name="Mondo S.J."/>
            <person name="Dannebaum R.O."/>
            <person name="Kuo R.C."/>
            <person name="Labutti K."/>
            <person name="Haridas S."/>
            <person name="Kuo A."/>
            <person name="Salamov A."/>
            <person name="Ahrendt S.R."/>
            <person name="Lipzen A."/>
            <person name="Sullivan W."/>
            <person name="Andreopoulos W.B."/>
            <person name="Clum A."/>
            <person name="Lindquist E."/>
            <person name="Daum C."/>
            <person name="Ramamoorthy G.K."/>
            <person name="Gryganskyi A."/>
            <person name="Culley D."/>
            <person name="Magnuson J.K."/>
            <person name="James T.Y."/>
            <person name="O'Malley M.A."/>
            <person name="Stajich J.E."/>
            <person name="Spatafora J.W."/>
            <person name="Visel A."/>
            <person name="Grigoriev I.V."/>
        </authorList>
    </citation>
    <scope>NUCLEOTIDE SEQUENCE [LARGE SCALE GENOMIC DNA]</scope>
    <source>
        <strain evidence="2 3">PL171</strain>
    </source>
</reference>
<organism evidence="2 3">
    <name type="scientific">Catenaria anguillulae PL171</name>
    <dbReference type="NCBI Taxonomy" id="765915"/>
    <lineage>
        <taxon>Eukaryota</taxon>
        <taxon>Fungi</taxon>
        <taxon>Fungi incertae sedis</taxon>
        <taxon>Blastocladiomycota</taxon>
        <taxon>Blastocladiomycetes</taxon>
        <taxon>Blastocladiales</taxon>
        <taxon>Catenariaceae</taxon>
        <taxon>Catenaria</taxon>
    </lineage>
</organism>
<gene>
    <name evidence="2" type="ORF">BCR44DRAFT_1514832</name>
</gene>
<dbReference type="PANTHER" id="PTHR46586:SF3">
    <property type="entry name" value="ANKYRIN REPEAT-CONTAINING PROTEIN"/>
    <property type="match status" value="1"/>
</dbReference>
<protein>
    <submittedName>
        <fullName evidence="2">Uncharacterized protein</fullName>
    </submittedName>
</protein>
<dbReference type="EMBL" id="MCFL01000037">
    <property type="protein sequence ID" value="ORZ33213.1"/>
    <property type="molecule type" value="Genomic_DNA"/>
</dbReference>
<dbReference type="InterPro" id="IPR052050">
    <property type="entry name" value="SecEffector_AnkRepeat"/>
</dbReference>
<name>A0A1Y2HHP2_9FUNG</name>
<comment type="caution">
    <text evidence="2">The sequence shown here is derived from an EMBL/GenBank/DDBJ whole genome shotgun (WGS) entry which is preliminary data.</text>
</comment>
<dbReference type="OrthoDB" id="6580118at2759"/>
<dbReference type="SUPFAM" id="SSF140860">
    <property type="entry name" value="Pseudo ankyrin repeat-like"/>
    <property type="match status" value="1"/>
</dbReference>
<dbReference type="AlphaFoldDB" id="A0A1Y2HHP2"/>
<evidence type="ECO:0000313" key="2">
    <source>
        <dbReference type="EMBL" id="ORZ33213.1"/>
    </source>
</evidence>
<dbReference type="Proteomes" id="UP000193411">
    <property type="component" value="Unassembled WGS sequence"/>
</dbReference>
<keyword evidence="3" id="KW-1185">Reference proteome</keyword>
<accession>A0A1Y2HHP2</accession>
<proteinExistence type="predicted"/>
<evidence type="ECO:0000256" key="1">
    <source>
        <dbReference type="SAM" id="MobiDB-lite"/>
    </source>
</evidence>
<dbReference type="PANTHER" id="PTHR46586">
    <property type="entry name" value="ANKYRIN REPEAT-CONTAINING PROTEIN"/>
    <property type="match status" value="1"/>
</dbReference>
<evidence type="ECO:0000313" key="3">
    <source>
        <dbReference type="Proteomes" id="UP000193411"/>
    </source>
</evidence>